<feature type="transmembrane region" description="Helical" evidence="1">
    <location>
        <begin position="46"/>
        <end position="70"/>
    </location>
</feature>
<keyword evidence="1" id="KW-0812">Transmembrane</keyword>
<dbReference type="RefSeq" id="WP_161761382.1">
    <property type="nucleotide sequence ID" value="NZ_JAAATX020000003.1"/>
</dbReference>
<name>A0ABS6J197_9RHOB</name>
<keyword evidence="3" id="KW-1185">Reference proteome</keyword>
<comment type="caution">
    <text evidence="2">The sequence shown here is derived from an EMBL/GenBank/DDBJ whole genome shotgun (WGS) entry which is preliminary data.</text>
</comment>
<dbReference type="Proteomes" id="UP000731907">
    <property type="component" value="Unassembled WGS sequence"/>
</dbReference>
<evidence type="ECO:0000313" key="2">
    <source>
        <dbReference type="EMBL" id="MBU9697345.1"/>
    </source>
</evidence>
<keyword evidence="1" id="KW-1133">Transmembrane helix</keyword>
<gene>
    <name evidence="2" type="ORF">GU927_005735</name>
</gene>
<evidence type="ECO:0000256" key="1">
    <source>
        <dbReference type="SAM" id="Phobius"/>
    </source>
</evidence>
<proteinExistence type="predicted"/>
<reference evidence="2 3" key="1">
    <citation type="submission" date="2021-06" db="EMBL/GenBank/DDBJ databases">
        <title>Rhodobacteraceae bacterium strain HSP-20.</title>
        <authorList>
            <person name="Chen W.-M."/>
        </authorList>
    </citation>
    <scope>NUCLEOTIDE SEQUENCE [LARGE SCALE GENOMIC DNA]</scope>
    <source>
        <strain evidence="2 3">HSP-20</strain>
    </source>
</reference>
<protein>
    <submittedName>
        <fullName evidence="2">Uncharacterized protein</fullName>
    </submittedName>
</protein>
<sequence>MSIPALIALACLALAALLRGPLRIIPLVVAVPLLLALTGSFLRTEFGLSIAAALLGSALLLMILLGLPALAVRILRRKTRAATEQRNRRLAAIRRSQG</sequence>
<organism evidence="2 3">
    <name type="scientific">Paragemmobacter amnigenus</name>
    <dbReference type="NCBI Taxonomy" id="2852097"/>
    <lineage>
        <taxon>Bacteria</taxon>
        <taxon>Pseudomonadati</taxon>
        <taxon>Pseudomonadota</taxon>
        <taxon>Alphaproteobacteria</taxon>
        <taxon>Rhodobacterales</taxon>
        <taxon>Paracoccaceae</taxon>
        <taxon>Paragemmobacter</taxon>
    </lineage>
</organism>
<accession>A0ABS6J197</accession>
<keyword evidence="1" id="KW-0472">Membrane</keyword>
<dbReference type="EMBL" id="JAAATX020000003">
    <property type="protein sequence ID" value="MBU9697345.1"/>
    <property type="molecule type" value="Genomic_DNA"/>
</dbReference>
<evidence type="ECO:0000313" key="3">
    <source>
        <dbReference type="Proteomes" id="UP000731907"/>
    </source>
</evidence>